<evidence type="ECO:0000256" key="1">
    <source>
        <dbReference type="SAM" id="Phobius"/>
    </source>
</evidence>
<feature type="transmembrane region" description="Helical" evidence="1">
    <location>
        <begin position="297"/>
        <end position="320"/>
    </location>
</feature>
<organism evidence="4 5">
    <name type="scientific">Nocardioides soli</name>
    <dbReference type="NCBI Taxonomy" id="1036020"/>
    <lineage>
        <taxon>Bacteria</taxon>
        <taxon>Bacillati</taxon>
        <taxon>Actinomycetota</taxon>
        <taxon>Actinomycetes</taxon>
        <taxon>Propionibacteriales</taxon>
        <taxon>Nocardioidaceae</taxon>
        <taxon>Nocardioides</taxon>
    </lineage>
</organism>
<dbReference type="InterPro" id="IPR043968">
    <property type="entry name" value="SGNH"/>
</dbReference>
<gene>
    <name evidence="4" type="ORF">FHU40_001808</name>
</gene>
<feature type="transmembrane region" description="Helical" evidence="1">
    <location>
        <begin position="364"/>
        <end position="383"/>
    </location>
</feature>
<dbReference type="Pfam" id="PF19040">
    <property type="entry name" value="SGNH"/>
    <property type="match status" value="1"/>
</dbReference>
<evidence type="ECO:0000259" key="3">
    <source>
        <dbReference type="Pfam" id="PF19040"/>
    </source>
</evidence>
<feature type="domain" description="SGNH" evidence="3">
    <location>
        <begin position="437"/>
        <end position="671"/>
    </location>
</feature>
<dbReference type="GO" id="GO:0016020">
    <property type="term" value="C:membrane"/>
    <property type="evidence" value="ECO:0007669"/>
    <property type="project" value="TreeGrafter"/>
</dbReference>
<evidence type="ECO:0000313" key="4">
    <source>
        <dbReference type="EMBL" id="MBB3042007.1"/>
    </source>
</evidence>
<name>A0A7W4VUG5_9ACTN</name>
<evidence type="ECO:0000313" key="5">
    <source>
        <dbReference type="Proteomes" id="UP000589626"/>
    </source>
</evidence>
<dbReference type="AlphaFoldDB" id="A0A7W4VUG5"/>
<dbReference type="InterPro" id="IPR002656">
    <property type="entry name" value="Acyl_transf_3_dom"/>
</dbReference>
<reference evidence="4 5" key="1">
    <citation type="submission" date="2020-08" db="EMBL/GenBank/DDBJ databases">
        <title>Sequencing the genomes of 1000 actinobacteria strains.</title>
        <authorList>
            <person name="Klenk H.-P."/>
        </authorList>
    </citation>
    <scope>NUCLEOTIDE SEQUENCE [LARGE SCALE GENOMIC DNA]</scope>
    <source>
        <strain evidence="4 5">DSM 105498</strain>
    </source>
</reference>
<dbReference type="RefSeq" id="WP_183591847.1">
    <property type="nucleotide sequence ID" value="NZ_JACHWR010000001.1"/>
</dbReference>
<feature type="transmembrane region" description="Helical" evidence="1">
    <location>
        <begin position="35"/>
        <end position="54"/>
    </location>
</feature>
<dbReference type="Pfam" id="PF01757">
    <property type="entry name" value="Acyl_transf_3"/>
    <property type="match status" value="1"/>
</dbReference>
<dbReference type="InterPro" id="IPR050879">
    <property type="entry name" value="Acyltransferase_3"/>
</dbReference>
<feature type="transmembrane region" description="Helical" evidence="1">
    <location>
        <begin position="265"/>
        <end position="285"/>
    </location>
</feature>
<feature type="transmembrane region" description="Helical" evidence="1">
    <location>
        <begin position="202"/>
        <end position="220"/>
    </location>
</feature>
<comment type="caution">
    <text evidence="4">The sequence shown here is derived from an EMBL/GenBank/DDBJ whole genome shotgun (WGS) entry which is preliminary data.</text>
</comment>
<accession>A0A7W4VUG5</accession>
<dbReference type="PANTHER" id="PTHR23028">
    <property type="entry name" value="ACETYLTRANSFERASE"/>
    <property type="match status" value="1"/>
</dbReference>
<feature type="domain" description="Acyltransferase 3" evidence="2">
    <location>
        <begin position="8"/>
        <end position="335"/>
    </location>
</feature>
<feature type="transmembrane region" description="Helical" evidence="1">
    <location>
        <begin position="240"/>
        <end position="259"/>
    </location>
</feature>
<feature type="transmembrane region" description="Helical" evidence="1">
    <location>
        <begin position="326"/>
        <end position="343"/>
    </location>
</feature>
<dbReference type="EMBL" id="JACHWR010000001">
    <property type="protein sequence ID" value="MBB3042007.1"/>
    <property type="molecule type" value="Genomic_DNA"/>
</dbReference>
<evidence type="ECO:0000259" key="2">
    <source>
        <dbReference type="Pfam" id="PF01757"/>
    </source>
</evidence>
<dbReference type="GO" id="GO:0016747">
    <property type="term" value="F:acyltransferase activity, transferring groups other than amino-acyl groups"/>
    <property type="evidence" value="ECO:0007669"/>
    <property type="project" value="InterPro"/>
</dbReference>
<keyword evidence="5" id="KW-1185">Reference proteome</keyword>
<feature type="transmembrane region" description="Helical" evidence="1">
    <location>
        <begin position="170"/>
        <end position="190"/>
    </location>
</feature>
<keyword evidence="1" id="KW-1133">Transmembrane helix</keyword>
<protein>
    <submittedName>
        <fullName evidence="4">Peptidoglycan/LPS O-acetylase OafA/YrhL</fullName>
    </submittedName>
</protein>
<dbReference type="GO" id="GO:0009103">
    <property type="term" value="P:lipopolysaccharide biosynthetic process"/>
    <property type="evidence" value="ECO:0007669"/>
    <property type="project" value="TreeGrafter"/>
</dbReference>
<keyword evidence="1" id="KW-0812">Transmembrane</keyword>
<feature type="transmembrane region" description="Helical" evidence="1">
    <location>
        <begin position="146"/>
        <end position="163"/>
    </location>
</feature>
<sequence>MTWRYRPELDGLRFLAVYTIILYHAQSGWVPGGFVSLDLFFVLSGFLVLNVVLAEIDERGRLSLLGFYARRVRRLLPAAVLAIVLISLVFVLTASLPERLPLVRDAQSALLYVANWHFIAAANDYFATGTDKSPFLHFWSLSLEEQFYFVFPLLVVLMVRLGWQHRKRFLAVLVALMLASLAAQIAFARVDVNRAYYGTDTRLYQLLAGAVLALAVRHYWRPPPAGSESGPGSSRRWSLLGLAGIGSLLVLVIGVPDVSVSTRGILATVASVAAILGLYAAPLSWPARLLGGQVPAYLGQISYGTYLYHWPVILVLRQFLDVRPSVLALLTAGIASGLAALSFQVFESPIRRSRWLSPRRRTTVVSGLAVSVAIAVVVVPPVLRSERTPAVQAVGGPLAVDSSPELRSALERRVPDLDYEKVAADRGPADTWCTPDDLDGCLLVPGEGRHVVLVGDSQARMLAPAFRRLAEKRGFRLSIDIVSSCPWQDGLYNAWASDQNQEQCHEARDDFYRETLPQMEPDLVVVASLARSADRWQGHVVDRDGEAGDLHQMQLEATERTADLVRDAGAPLVMVHSIIGAGGYDGEGRHPLDCLARATTLGDCVVPHPVERPTVDSFYDTVAAPRADVATIDLNPVVCPDAPSCLPMLGGAVVWRDQNHLTGTLTTRVRGQIWRAIEDTGLLEE</sequence>
<feature type="transmembrane region" description="Helical" evidence="1">
    <location>
        <begin position="75"/>
        <end position="96"/>
    </location>
</feature>
<keyword evidence="1" id="KW-0472">Membrane</keyword>
<dbReference type="Proteomes" id="UP000589626">
    <property type="component" value="Unassembled WGS sequence"/>
</dbReference>
<proteinExistence type="predicted"/>
<dbReference type="PANTHER" id="PTHR23028:SF53">
    <property type="entry name" value="ACYL_TRANSF_3 DOMAIN-CONTAINING PROTEIN"/>
    <property type="match status" value="1"/>
</dbReference>